<evidence type="ECO:0000256" key="3">
    <source>
        <dbReference type="PROSITE-ProRule" id="PRU00023"/>
    </source>
</evidence>
<feature type="compositionally biased region" description="Polar residues" evidence="4">
    <location>
        <begin position="7"/>
        <end position="16"/>
    </location>
</feature>
<keyword evidence="2 3" id="KW-0040">ANK repeat</keyword>
<accession>D7PI21</accession>
<name>D7PI21_PENAE</name>
<proteinExistence type="predicted"/>
<protein>
    <submittedName>
        <fullName evidence="6">GsfG</fullName>
    </submittedName>
</protein>
<feature type="region of interest" description="Disordered" evidence="4">
    <location>
        <begin position="1"/>
        <end position="86"/>
    </location>
</feature>
<organism evidence="6">
    <name type="scientific">Penicillium aethiopicum</name>
    <dbReference type="NCBI Taxonomy" id="36650"/>
    <lineage>
        <taxon>Eukaryota</taxon>
        <taxon>Fungi</taxon>
        <taxon>Dikarya</taxon>
        <taxon>Ascomycota</taxon>
        <taxon>Pezizomycotina</taxon>
        <taxon>Eurotiomycetes</taxon>
        <taxon>Eurotiomycetidae</taxon>
        <taxon>Eurotiales</taxon>
        <taxon>Aspergillaceae</taxon>
        <taxon>Penicillium</taxon>
    </lineage>
</organism>
<dbReference type="PROSITE" id="PS00036">
    <property type="entry name" value="BZIP_BASIC"/>
    <property type="match status" value="1"/>
</dbReference>
<feature type="compositionally biased region" description="Basic and acidic residues" evidence="4">
    <location>
        <begin position="24"/>
        <end position="33"/>
    </location>
</feature>
<dbReference type="AlphaFoldDB" id="D7PI21"/>
<sequence length="299" mass="32881">MLCSSCGVPTSTQDPSSPRAKAAAADRRREQNRRAQKRFRQKHREQKATPEQDQSQPQKRASDAMDTVGPTTSKESTPLTPPSCYEERQADSVVDYDCLLDPSDRCVMNKWTDDFWTSTLEETAPFAATALVLPSERKDSQEILTMRDFDDSVDKNQNGRVPAGPTVLHRAVQTGNSKVVGLLLEHNANCNTKDNTGLTPLLCAVIGGHEEVLELLLSHGASIGHVDDAHWSALHWAVFHKRHRILERLLRCCSGDSSLLNIRNKDGETPLSVAVSAGSEVAVKLLLEFGATVNIEQSS</sequence>
<feature type="repeat" description="ANK" evidence="3">
    <location>
        <begin position="196"/>
        <end position="228"/>
    </location>
</feature>
<dbReference type="PROSITE" id="PS50088">
    <property type="entry name" value="ANK_REPEAT"/>
    <property type="match status" value="3"/>
</dbReference>
<evidence type="ECO:0000256" key="2">
    <source>
        <dbReference type="ARBA" id="ARBA00023043"/>
    </source>
</evidence>
<evidence type="ECO:0000313" key="6">
    <source>
        <dbReference type="EMBL" id="ADI24959.1"/>
    </source>
</evidence>
<dbReference type="PRINTS" id="PR01415">
    <property type="entry name" value="ANKYRIN"/>
</dbReference>
<feature type="repeat" description="ANK" evidence="3">
    <location>
        <begin position="163"/>
        <end position="195"/>
    </location>
</feature>
<feature type="compositionally biased region" description="Basic residues" evidence="4">
    <location>
        <begin position="34"/>
        <end position="45"/>
    </location>
</feature>
<keyword evidence="1" id="KW-0677">Repeat</keyword>
<dbReference type="InterPro" id="IPR036770">
    <property type="entry name" value="Ankyrin_rpt-contain_sf"/>
</dbReference>
<evidence type="ECO:0000256" key="1">
    <source>
        <dbReference type="ARBA" id="ARBA00022737"/>
    </source>
</evidence>
<dbReference type="SUPFAM" id="SSF48403">
    <property type="entry name" value="Ankyrin repeat"/>
    <property type="match status" value="1"/>
</dbReference>
<dbReference type="InterPro" id="IPR002110">
    <property type="entry name" value="Ankyrin_rpt"/>
</dbReference>
<dbReference type="Pfam" id="PF12796">
    <property type="entry name" value="Ank_2"/>
    <property type="match status" value="2"/>
</dbReference>
<feature type="repeat" description="ANK" evidence="3">
    <location>
        <begin position="266"/>
        <end position="298"/>
    </location>
</feature>
<evidence type="ECO:0000259" key="5">
    <source>
        <dbReference type="PROSITE" id="PS00036"/>
    </source>
</evidence>
<dbReference type="InterPro" id="IPR004827">
    <property type="entry name" value="bZIP"/>
</dbReference>
<dbReference type="EMBL" id="GU574478">
    <property type="protein sequence ID" value="ADI24959.1"/>
    <property type="molecule type" value="Genomic_DNA"/>
</dbReference>
<feature type="compositionally biased region" description="Polar residues" evidence="4">
    <location>
        <begin position="69"/>
        <end position="78"/>
    </location>
</feature>
<reference evidence="6" key="1">
    <citation type="journal article" date="2010" name="Chem. Biol.">
        <title>Identification of the viridicatumtoxin and griseofulvin gene clusters from Penicillium aethiopicum.</title>
        <authorList>
            <person name="Chooi Y.H."/>
            <person name="Cacho R."/>
            <person name="Tang Y."/>
        </authorList>
    </citation>
    <scope>NUCLEOTIDE SEQUENCE</scope>
    <source>
        <strain evidence="6">IBT 5753</strain>
    </source>
</reference>
<dbReference type="GO" id="GO:0003700">
    <property type="term" value="F:DNA-binding transcription factor activity"/>
    <property type="evidence" value="ECO:0007669"/>
    <property type="project" value="InterPro"/>
</dbReference>
<dbReference type="SMART" id="SM00248">
    <property type="entry name" value="ANK"/>
    <property type="match status" value="4"/>
</dbReference>
<reference evidence="6" key="2">
    <citation type="submission" date="2014-09" db="EMBL/GenBank/DDBJ databases">
        <authorList>
            <person name="Chooi Y.-H."/>
            <person name="Tang Y."/>
        </authorList>
    </citation>
    <scope>NUCLEOTIDE SEQUENCE</scope>
    <source>
        <strain evidence="6">IBT 5753</strain>
    </source>
</reference>
<dbReference type="PANTHER" id="PTHR24171">
    <property type="entry name" value="ANKYRIN REPEAT DOMAIN-CONTAINING PROTEIN 39-RELATED"/>
    <property type="match status" value="1"/>
</dbReference>
<feature type="domain" description="BZIP" evidence="5">
    <location>
        <begin position="27"/>
        <end position="42"/>
    </location>
</feature>
<evidence type="ECO:0000256" key="4">
    <source>
        <dbReference type="SAM" id="MobiDB-lite"/>
    </source>
</evidence>
<dbReference type="Gene3D" id="1.25.40.20">
    <property type="entry name" value="Ankyrin repeat-containing domain"/>
    <property type="match status" value="1"/>
</dbReference>
<dbReference type="PROSITE" id="PS50297">
    <property type="entry name" value="ANK_REP_REGION"/>
    <property type="match status" value="3"/>
</dbReference>
<feature type="compositionally biased region" description="Polar residues" evidence="4">
    <location>
        <begin position="49"/>
        <end position="59"/>
    </location>
</feature>